<dbReference type="RefSeq" id="WP_144583581.1">
    <property type="nucleotide sequence ID" value="NZ_JAYKMA010000002.1"/>
</dbReference>
<reference evidence="1 2" key="1">
    <citation type="submission" date="2019-07" db="EMBL/GenBank/DDBJ databases">
        <title>Draft Genome Sequence of the first blaOXA-58-Harboring Acinetobacter colistiniresistens clinical isolate from Brazil.</title>
        <authorList>
            <person name="Favaro L.S."/>
            <person name="Paula-Petroli S.B."/>
            <person name="Moura C.F."/>
            <person name="Tognim M.C.B."/>
            <person name="Venancio E.J."/>
            <person name="Yamada-Ogatta S.F."/>
            <person name="Carrara-Marroni F.E."/>
        </authorList>
    </citation>
    <scope>NUCLEOTIDE SEQUENCE [LARGE SCALE GENOMIC DNA]</scope>
    <source>
        <strain evidence="1 2">DL</strain>
    </source>
</reference>
<accession>A0A558F4X4</accession>
<organism evidence="1 2">
    <name type="scientific">Acinetobacter colistiniresistens</name>
    <dbReference type="NCBI Taxonomy" id="280145"/>
    <lineage>
        <taxon>Bacteria</taxon>
        <taxon>Pseudomonadati</taxon>
        <taxon>Pseudomonadota</taxon>
        <taxon>Gammaproteobacteria</taxon>
        <taxon>Moraxellales</taxon>
        <taxon>Moraxellaceae</taxon>
        <taxon>Acinetobacter</taxon>
    </lineage>
</organism>
<dbReference type="Pfam" id="PF10071">
    <property type="entry name" value="DUF2310"/>
    <property type="match status" value="1"/>
</dbReference>
<evidence type="ECO:0000313" key="2">
    <source>
        <dbReference type="Proteomes" id="UP000316981"/>
    </source>
</evidence>
<comment type="caution">
    <text evidence="1">The sequence shown here is derived from an EMBL/GenBank/DDBJ whole genome shotgun (WGS) entry which is preliminary data.</text>
</comment>
<protein>
    <submittedName>
        <fullName evidence="1">Nucleic acid-binding protein</fullName>
    </submittedName>
</protein>
<dbReference type="InterPro" id="IPR016908">
    <property type="entry name" value="UCP029037"/>
</dbReference>
<name>A0A558F4X4_9GAMM</name>
<dbReference type="EMBL" id="VMTP01000067">
    <property type="protein sequence ID" value="TVT80203.1"/>
    <property type="molecule type" value="Genomic_DNA"/>
</dbReference>
<dbReference type="Proteomes" id="UP000316981">
    <property type="component" value="Unassembled WGS sequence"/>
</dbReference>
<dbReference type="AlphaFoldDB" id="A0A558F4X4"/>
<proteinExistence type="predicted"/>
<evidence type="ECO:0000313" key="1">
    <source>
        <dbReference type="EMBL" id="TVT80203.1"/>
    </source>
</evidence>
<sequence>MIAYKVIFGPITKTNREQAEWLVEDYLSVLLHNGQVCGEYYLIVHNGLLCTYINLQGLDANLKQYHDSYGIERLERIIGLFGCEPLWERIDDDVPEKNTHWQNTTFLYLFTHMDDWQSPICRGDNGHPIPIFLLSGAYQQREEIYFWQQQYKTYDQAWIYSGALEKVAYKQLATPDSELTKAGQTICKYIEEVTGIPTYYYLMRYWGRRKNEYARLCPACGQKWSTDTDVEVNVFYHFPFKCDPCRLVSHLAVSYEDERHAVIGEWRPSKF</sequence>
<gene>
    <name evidence="1" type="ORF">FPV60_12670</name>
</gene>